<dbReference type="RefSeq" id="WP_185122511.1">
    <property type="nucleotide sequence ID" value="NZ_JACJVQ010000021.1"/>
</dbReference>
<evidence type="ECO:0000313" key="4">
    <source>
        <dbReference type="Proteomes" id="UP000535838"/>
    </source>
</evidence>
<dbReference type="EMBL" id="JACJVQ010000021">
    <property type="protein sequence ID" value="MBB6637301.1"/>
    <property type="molecule type" value="Genomic_DNA"/>
</dbReference>
<reference evidence="3 4" key="1">
    <citation type="submission" date="2020-08" db="EMBL/GenBank/DDBJ databases">
        <title>Cohnella phylogeny.</title>
        <authorList>
            <person name="Dunlap C."/>
        </authorList>
    </citation>
    <scope>NUCLEOTIDE SEQUENCE [LARGE SCALE GENOMIC DNA]</scope>
    <source>
        <strain evidence="3 4">DSM 25241</strain>
    </source>
</reference>
<name>A0A841T802_9BACL</name>
<evidence type="ECO:0000259" key="2">
    <source>
        <dbReference type="Pfam" id="PF00296"/>
    </source>
</evidence>
<dbReference type="PANTHER" id="PTHR30137:SF6">
    <property type="entry name" value="LUCIFERASE-LIKE MONOOXYGENASE"/>
    <property type="match status" value="1"/>
</dbReference>
<dbReference type="GO" id="GO:0005829">
    <property type="term" value="C:cytosol"/>
    <property type="evidence" value="ECO:0007669"/>
    <property type="project" value="TreeGrafter"/>
</dbReference>
<dbReference type="InterPro" id="IPR050766">
    <property type="entry name" value="Bact_Lucif_Oxidored"/>
</dbReference>
<dbReference type="Pfam" id="PF00296">
    <property type="entry name" value="Bac_luciferase"/>
    <property type="match status" value="1"/>
</dbReference>
<accession>A0A841T802</accession>
<feature type="domain" description="Luciferase-like" evidence="2">
    <location>
        <begin position="25"/>
        <end position="253"/>
    </location>
</feature>
<comment type="similarity">
    <text evidence="1">To bacterial alkanal monooxygenase alpha and beta chains.</text>
</comment>
<dbReference type="Proteomes" id="UP000535838">
    <property type="component" value="Unassembled WGS sequence"/>
</dbReference>
<dbReference type="SUPFAM" id="SSF51679">
    <property type="entry name" value="Bacterial luciferase-like"/>
    <property type="match status" value="1"/>
</dbReference>
<comment type="caution">
    <text evidence="3">The sequence shown here is derived from an EMBL/GenBank/DDBJ whole genome shotgun (WGS) entry which is preliminary data.</text>
</comment>
<dbReference type="NCBIfam" id="TIGR03558">
    <property type="entry name" value="oxido_grp_1"/>
    <property type="match status" value="1"/>
</dbReference>
<dbReference type="EC" id="1.-.-.-" evidence="3"/>
<organism evidence="3 4">
    <name type="scientific">Cohnella thailandensis</name>
    <dbReference type="NCBI Taxonomy" id="557557"/>
    <lineage>
        <taxon>Bacteria</taxon>
        <taxon>Bacillati</taxon>
        <taxon>Bacillota</taxon>
        <taxon>Bacilli</taxon>
        <taxon>Bacillales</taxon>
        <taxon>Paenibacillaceae</taxon>
        <taxon>Cohnella</taxon>
    </lineage>
</organism>
<keyword evidence="3" id="KW-0560">Oxidoreductase</keyword>
<dbReference type="PANTHER" id="PTHR30137">
    <property type="entry name" value="LUCIFERASE-LIKE MONOOXYGENASE"/>
    <property type="match status" value="1"/>
</dbReference>
<dbReference type="InterPro" id="IPR011251">
    <property type="entry name" value="Luciferase-like_dom"/>
</dbReference>
<dbReference type="InterPro" id="IPR036661">
    <property type="entry name" value="Luciferase-like_sf"/>
</dbReference>
<proteinExistence type="predicted"/>
<dbReference type="Gene3D" id="3.20.20.30">
    <property type="entry name" value="Luciferase-like domain"/>
    <property type="match status" value="1"/>
</dbReference>
<keyword evidence="4" id="KW-1185">Reference proteome</keyword>
<dbReference type="InterPro" id="IPR019949">
    <property type="entry name" value="CmoO-like"/>
</dbReference>
<dbReference type="GO" id="GO:0016705">
    <property type="term" value="F:oxidoreductase activity, acting on paired donors, with incorporation or reduction of molecular oxygen"/>
    <property type="evidence" value="ECO:0007669"/>
    <property type="project" value="InterPro"/>
</dbReference>
<gene>
    <name evidence="3" type="ORF">H7B67_24500</name>
</gene>
<dbReference type="AlphaFoldDB" id="A0A841T802"/>
<sequence length="318" mass="35188">MAKKVIRLSVLDLVPVLENKDDVYALAQAAQLARSAERWGYARYWVAEHHDMKHLACPAPDVLLSHIGARTEHIRLGSGALLLPHYSPLRVAETYRMLASLYPGRIDLGLGRAPGGHGHASMALSGNFIENVSKVPDKLRDLTALLRDEYQYEGVPVAARPNPPEQPEAWMLGTNKKSAEYAAVYGMGYVFGQFMSDADGAAILKSYRDAFIPSPIRQEARAIVTIGAICADTEEEAVKLAEDNKAFFRQGAAEGEEVGGTERNRKLLFGTPSQVMDQLEELSAVYGVDEFMIMTMVPDYSKRLRSYELLARECWGRA</sequence>
<evidence type="ECO:0000256" key="1">
    <source>
        <dbReference type="ARBA" id="ARBA00007789"/>
    </source>
</evidence>
<protein>
    <submittedName>
        <fullName evidence="3">MsnO8 family LLM class oxidoreductase</fullName>
        <ecNumber evidence="3">1.-.-.-</ecNumber>
    </submittedName>
</protein>
<evidence type="ECO:0000313" key="3">
    <source>
        <dbReference type="EMBL" id="MBB6637301.1"/>
    </source>
</evidence>